<name>A0A9P3PEU4_LYOSH</name>
<protein>
    <submittedName>
        <fullName evidence="1">Uncharacterized protein</fullName>
    </submittedName>
</protein>
<organism evidence="1 2">
    <name type="scientific">Lyophyllum shimeji</name>
    <name type="common">Hon-shimeji</name>
    <name type="synonym">Tricholoma shimeji</name>
    <dbReference type="NCBI Taxonomy" id="47721"/>
    <lineage>
        <taxon>Eukaryota</taxon>
        <taxon>Fungi</taxon>
        <taxon>Dikarya</taxon>
        <taxon>Basidiomycota</taxon>
        <taxon>Agaricomycotina</taxon>
        <taxon>Agaricomycetes</taxon>
        <taxon>Agaricomycetidae</taxon>
        <taxon>Agaricales</taxon>
        <taxon>Tricholomatineae</taxon>
        <taxon>Lyophyllaceae</taxon>
        <taxon>Lyophyllum</taxon>
    </lineage>
</organism>
<gene>
    <name evidence="1" type="ORF">LshimejAT787_0202220</name>
</gene>
<evidence type="ECO:0000313" key="2">
    <source>
        <dbReference type="Proteomes" id="UP001063166"/>
    </source>
</evidence>
<proteinExistence type="predicted"/>
<evidence type="ECO:0000313" key="1">
    <source>
        <dbReference type="EMBL" id="GLB34657.1"/>
    </source>
</evidence>
<dbReference type="AlphaFoldDB" id="A0A9P3PEU4"/>
<dbReference type="EMBL" id="BRPK01000002">
    <property type="protein sequence ID" value="GLB34657.1"/>
    <property type="molecule type" value="Genomic_DNA"/>
</dbReference>
<comment type="caution">
    <text evidence="1">The sequence shown here is derived from an EMBL/GenBank/DDBJ whole genome shotgun (WGS) entry which is preliminary data.</text>
</comment>
<dbReference type="Proteomes" id="UP001063166">
    <property type="component" value="Unassembled WGS sequence"/>
</dbReference>
<sequence length="92" mass="9826">MISSNPLSNFEFGVLSTEAVAGVPVGRACTAGPPRVLAGVTRYPDIDECTKRAFRMTTTGPDHVAVPYSIDATCLAVYRAVYLPMTCTEVPM</sequence>
<reference evidence="1" key="1">
    <citation type="submission" date="2022-07" db="EMBL/GenBank/DDBJ databases">
        <title>The genome of Lyophyllum shimeji provides insight into the initial evolution of ectomycorrhizal fungal genome.</title>
        <authorList>
            <person name="Kobayashi Y."/>
            <person name="Shibata T."/>
            <person name="Hirakawa H."/>
            <person name="Shigenobu S."/>
            <person name="Nishiyama T."/>
            <person name="Yamada A."/>
            <person name="Hasebe M."/>
            <person name="Kawaguchi M."/>
        </authorList>
    </citation>
    <scope>NUCLEOTIDE SEQUENCE</scope>
    <source>
        <strain evidence="1">AT787</strain>
    </source>
</reference>
<accession>A0A9P3PEU4</accession>
<keyword evidence="2" id="KW-1185">Reference proteome</keyword>